<proteinExistence type="predicted"/>
<name>A0A918HMK3_9ACTN</name>
<evidence type="ECO:0000259" key="1">
    <source>
        <dbReference type="Pfam" id="PF12770"/>
    </source>
</evidence>
<evidence type="ECO:0000313" key="2">
    <source>
        <dbReference type="EMBL" id="GGT81029.1"/>
    </source>
</evidence>
<comment type="caution">
    <text evidence="2">The sequence shown here is derived from an EMBL/GenBank/DDBJ whole genome shotgun (WGS) entry which is preliminary data.</text>
</comment>
<sequence length="1006" mass="108671">MFRSRRPHRQEDSRAGTAGRLYERFLSTEPAAFPTLEDAAMEAIVNGVCDRVSPRTALGVALPAPDPDPNAARTALLTEAITLLDPVIERQVRRPDTLVVAARCLHALHRETGDVAPLRRAVDLWERAASADAAAPEIPHELSLALVGLAAFEEGTDHLNRAAHHALRANRSYLALAEPDASCLCALSHVFVALFERTGERRFQEQALRLAAFVGTWTDEPVTAEKAYAMGTACLATYEATGSPRDIENAVVVLRETVGLEPRAEHLLALARALRLMYPTNGDERVLRESVAMSRQALAAARPSDPARYRFLEQAAYARLLSHTAHGGRGVVDVAVSLQRLAIGSLPEGHPGRLVAIGALADIWLARYEKTRSAADLDGAFEATLVAMRLSREHPDRHRHLARYGRGARLAFALRGDASDLLRGLRATKSALDTDDLPTDLKASYLLQMATLVIDYTDRHPDAELRRSARAMLRECSGIEHQDLRVKAEAARLWADLAIAEGSWPEAGLAHLGTLTAMWRMTGTEVSRQSQESVLRRFSGMATAGAACHLHAEDPMTALTVLELGRGVLLTQDLDLYHEVRALRRSAPDLAHRLAEQLKRRDESAAALGARLVLATAGLPGDGRTGDRYRVAGRNLRILAAQVREVPGHERFMTPPTDEELLAVADRGPIVVLNLSPLRSDALVVRTDGVTVVPLPAVTPEAVDTLVGTFAAAAADPDCAGNEALLDGLAWLWDHVAEPVLAVAAPLRGGDGPLPRLWWCPTGPLSFLPLHAAGHHRDGDGRCVLDRVVSSYTPTIMALRRVRARQVAPSAEPGLLAVAVGRTASGDEPPLPGAYAEAARIAEVHPATTVLADAAATRTKLLAELPRHPRVHLTCHTRSDPRSPSLSRLVLYDTGDELTVGDIARLDLSSVELAYLSMCDAARPGAEITDESVHIAGAFLIAGYPDVVGTLWPMPDATGLRLARHFHRRLAEGDGPAHALHHTVAQARRHARRLPLGWANLVHTGG</sequence>
<dbReference type="RefSeq" id="WP_189716550.1">
    <property type="nucleotide sequence ID" value="NZ_BMSA01000026.1"/>
</dbReference>
<dbReference type="Proteomes" id="UP000646776">
    <property type="component" value="Unassembled WGS sequence"/>
</dbReference>
<evidence type="ECO:0000313" key="3">
    <source>
        <dbReference type="Proteomes" id="UP000646776"/>
    </source>
</evidence>
<reference evidence="2" key="1">
    <citation type="journal article" date="2014" name="Int. J. Syst. Evol. Microbiol.">
        <title>Complete genome sequence of Corynebacterium casei LMG S-19264T (=DSM 44701T), isolated from a smear-ripened cheese.</title>
        <authorList>
            <consortium name="US DOE Joint Genome Institute (JGI-PGF)"/>
            <person name="Walter F."/>
            <person name="Albersmeier A."/>
            <person name="Kalinowski J."/>
            <person name="Ruckert C."/>
        </authorList>
    </citation>
    <scope>NUCLEOTIDE SEQUENCE</scope>
    <source>
        <strain evidence="2">JCM 4125</strain>
    </source>
</reference>
<dbReference type="EMBL" id="BMSA01000026">
    <property type="protein sequence ID" value="GGT81029.1"/>
    <property type="molecule type" value="Genomic_DNA"/>
</dbReference>
<feature type="domain" description="CHAT" evidence="1">
    <location>
        <begin position="729"/>
        <end position="1005"/>
    </location>
</feature>
<keyword evidence="3" id="KW-1185">Reference proteome</keyword>
<reference evidence="2" key="2">
    <citation type="submission" date="2020-09" db="EMBL/GenBank/DDBJ databases">
        <authorList>
            <person name="Sun Q."/>
            <person name="Ohkuma M."/>
        </authorList>
    </citation>
    <scope>NUCLEOTIDE SEQUENCE</scope>
    <source>
        <strain evidence="2">JCM 4125</strain>
    </source>
</reference>
<dbReference type="Pfam" id="PF12770">
    <property type="entry name" value="CHAT"/>
    <property type="match status" value="1"/>
</dbReference>
<dbReference type="AlphaFoldDB" id="A0A918HMK3"/>
<accession>A0A918HMK3</accession>
<protein>
    <submittedName>
        <fullName evidence="2">CHAT domain-containing protein</fullName>
    </submittedName>
</protein>
<dbReference type="InterPro" id="IPR024983">
    <property type="entry name" value="CHAT_dom"/>
</dbReference>
<gene>
    <name evidence="2" type="ORF">GCM10010226_69630</name>
</gene>
<organism evidence="2 3">
    <name type="scientific">Streptomyces phaeofaciens</name>
    <dbReference type="NCBI Taxonomy" id="68254"/>
    <lineage>
        <taxon>Bacteria</taxon>
        <taxon>Bacillati</taxon>
        <taxon>Actinomycetota</taxon>
        <taxon>Actinomycetes</taxon>
        <taxon>Kitasatosporales</taxon>
        <taxon>Streptomycetaceae</taxon>
        <taxon>Streptomyces</taxon>
    </lineage>
</organism>